<evidence type="ECO:0000259" key="2">
    <source>
        <dbReference type="Pfam" id="PF09588"/>
    </source>
</evidence>
<dbReference type="InterPro" id="IPR019080">
    <property type="entry name" value="YqaJ_viral_recombinase"/>
</dbReference>
<dbReference type="SUPFAM" id="SSF52980">
    <property type="entry name" value="Restriction endonuclease-like"/>
    <property type="match status" value="1"/>
</dbReference>
<sequence length="155" mass="17722">VRYGIEHEDDARCLFEMRFNTCVMPACCEWSTDPLFRASFDGLTPEGEPVEIKCPSPSVLDDVKARGKGSDPVRLYAVQLQHQMLVADARRGWLVFYDGPADDIIVFELERDEALIDRIVREGRAFHKLVATRKEPPKDPKSDVFLPEGDEQKIW</sequence>
<evidence type="ECO:0000313" key="3">
    <source>
        <dbReference type="EMBL" id="MBM6705274.1"/>
    </source>
</evidence>
<name>A0ABS2DVG0_9BURK</name>
<proteinExistence type="predicted"/>
<feature type="compositionally biased region" description="Basic and acidic residues" evidence="1">
    <location>
        <begin position="133"/>
        <end position="142"/>
    </location>
</feature>
<accession>A0ABS2DVG0</accession>
<evidence type="ECO:0000256" key="1">
    <source>
        <dbReference type="SAM" id="MobiDB-lite"/>
    </source>
</evidence>
<dbReference type="Proteomes" id="UP000715095">
    <property type="component" value="Unassembled WGS sequence"/>
</dbReference>
<feature type="non-terminal residue" evidence="3">
    <location>
        <position position="155"/>
    </location>
</feature>
<dbReference type="InterPro" id="IPR011604">
    <property type="entry name" value="PDDEXK-like_dom_sf"/>
</dbReference>
<feature type="non-terminal residue" evidence="3">
    <location>
        <position position="1"/>
    </location>
</feature>
<organism evidence="3 4">
    <name type="scientific">Sutterella massiliensis</name>
    <dbReference type="NCBI Taxonomy" id="1816689"/>
    <lineage>
        <taxon>Bacteria</taxon>
        <taxon>Pseudomonadati</taxon>
        <taxon>Pseudomonadota</taxon>
        <taxon>Betaproteobacteria</taxon>
        <taxon>Burkholderiales</taxon>
        <taxon>Sutterellaceae</taxon>
        <taxon>Sutterella</taxon>
    </lineage>
</organism>
<feature type="region of interest" description="Disordered" evidence="1">
    <location>
        <begin position="133"/>
        <end position="155"/>
    </location>
</feature>
<dbReference type="Pfam" id="PF09588">
    <property type="entry name" value="YqaJ"/>
    <property type="match status" value="1"/>
</dbReference>
<evidence type="ECO:0000313" key="4">
    <source>
        <dbReference type="Proteomes" id="UP000715095"/>
    </source>
</evidence>
<comment type="caution">
    <text evidence="3">The sequence shown here is derived from an EMBL/GenBank/DDBJ whole genome shotgun (WGS) entry which is preliminary data.</text>
</comment>
<protein>
    <submittedName>
        <fullName evidence="3">YqaJ viral recombinase family protein</fullName>
    </submittedName>
</protein>
<dbReference type="EMBL" id="JACJJC010000276">
    <property type="protein sequence ID" value="MBM6705274.1"/>
    <property type="molecule type" value="Genomic_DNA"/>
</dbReference>
<gene>
    <name evidence="3" type="ORF">H6A60_12450</name>
</gene>
<reference evidence="3 4" key="1">
    <citation type="journal article" date="2021" name="Sci. Rep.">
        <title>The distribution of antibiotic resistance genes in chicken gut microbiota commensals.</title>
        <authorList>
            <person name="Juricova H."/>
            <person name="Matiasovicova J."/>
            <person name="Kubasova T."/>
            <person name="Cejkova D."/>
            <person name="Rychlik I."/>
        </authorList>
    </citation>
    <scope>NUCLEOTIDE SEQUENCE [LARGE SCALE GENOMIC DNA]</scope>
    <source>
        <strain evidence="3 4">An829</strain>
    </source>
</reference>
<dbReference type="InterPro" id="IPR011335">
    <property type="entry name" value="Restrct_endonuc-II-like"/>
</dbReference>
<keyword evidence="4" id="KW-1185">Reference proteome</keyword>
<feature type="domain" description="YqaJ viral recombinase" evidence="2">
    <location>
        <begin position="1"/>
        <end position="89"/>
    </location>
</feature>
<dbReference type="Gene3D" id="3.90.320.10">
    <property type="match status" value="1"/>
</dbReference>